<sequence>MKCVLIASEGAEVLFYWADEEFTESLRRRFCQAEQGGREPPAFEDSINTLFAPMIISCGTLLERLSDTYTCFSAEDGGHLYVLHMVTVPRDPPPGKGSVWLFAGSVALAPLGTQLPSGLAPGQSPALGHCVCVGGGSLRGRIPRLCSRGGPPEQTHGETHSLLTRAGPRGSFAPGPAGTRTSYRGGDLLFPAWPCRRAAVRGVPVHRGER</sequence>
<dbReference type="InterPro" id="IPR043972">
    <property type="entry name" value="FUZ/MON1/HPS1_longin_1"/>
</dbReference>
<dbReference type="GO" id="GO:0005085">
    <property type="term" value="F:guanyl-nucleotide exchange factor activity"/>
    <property type="evidence" value="ECO:0007669"/>
    <property type="project" value="TreeGrafter"/>
</dbReference>
<reference evidence="3" key="2">
    <citation type="submission" date="2025-09" db="UniProtKB">
        <authorList>
            <consortium name="Ensembl"/>
        </authorList>
    </citation>
    <scope>IDENTIFICATION</scope>
</reference>
<dbReference type="GeneTree" id="ENSGT00390000015298"/>
<dbReference type="InterPro" id="IPR026053">
    <property type="entry name" value="HPS1"/>
</dbReference>
<evidence type="ECO:0000259" key="2">
    <source>
        <dbReference type="Pfam" id="PF19036"/>
    </source>
</evidence>
<dbReference type="Ensembl" id="ENSCPBT00000019604.1">
    <property type="protein sequence ID" value="ENSCPBP00000016574.1"/>
    <property type="gene ID" value="ENSCPBG00000012212.1"/>
</dbReference>
<feature type="region of interest" description="Disordered" evidence="1">
    <location>
        <begin position="149"/>
        <end position="180"/>
    </location>
</feature>
<feature type="domain" description="FUZ/MON1/HPS1 first Longin" evidence="2">
    <location>
        <begin position="2"/>
        <end position="84"/>
    </location>
</feature>
<accession>A0A8C3HDX3</accession>
<dbReference type="PANTHER" id="PTHR12761">
    <property type="entry name" value="HERMANSKY-PUDLAK SYNDROME PROTEIN 1"/>
    <property type="match status" value="1"/>
</dbReference>
<reference evidence="3" key="1">
    <citation type="submission" date="2025-08" db="UniProtKB">
        <authorList>
            <consortium name="Ensembl"/>
        </authorList>
    </citation>
    <scope>IDENTIFICATION</scope>
</reference>
<evidence type="ECO:0000313" key="3">
    <source>
        <dbReference type="Ensembl" id="ENSCPBP00000016574.1"/>
    </source>
</evidence>
<dbReference type="Pfam" id="PF19036">
    <property type="entry name" value="Fuz_longin_1"/>
    <property type="match status" value="1"/>
</dbReference>
<organism evidence="3 4">
    <name type="scientific">Chrysemys picta bellii</name>
    <name type="common">Western painted turtle</name>
    <name type="synonym">Emys bellii</name>
    <dbReference type="NCBI Taxonomy" id="8478"/>
    <lineage>
        <taxon>Eukaryota</taxon>
        <taxon>Metazoa</taxon>
        <taxon>Chordata</taxon>
        <taxon>Craniata</taxon>
        <taxon>Vertebrata</taxon>
        <taxon>Euteleostomi</taxon>
        <taxon>Archelosauria</taxon>
        <taxon>Testudinata</taxon>
        <taxon>Testudines</taxon>
        <taxon>Cryptodira</taxon>
        <taxon>Durocryptodira</taxon>
        <taxon>Testudinoidea</taxon>
        <taxon>Emydidae</taxon>
        <taxon>Chrysemys</taxon>
    </lineage>
</organism>
<protein>
    <recommendedName>
        <fullName evidence="2">FUZ/MON1/HPS1 first Longin domain-containing protein</fullName>
    </recommendedName>
</protein>
<dbReference type="GO" id="GO:1903232">
    <property type="term" value="P:melanosome assembly"/>
    <property type="evidence" value="ECO:0007669"/>
    <property type="project" value="TreeGrafter"/>
</dbReference>
<name>A0A8C3HDX3_CHRPI</name>
<dbReference type="PANTHER" id="PTHR12761:SF1">
    <property type="entry name" value="BLOC-3 COMPLEX MEMBER HPS1"/>
    <property type="match status" value="1"/>
</dbReference>
<dbReference type="GO" id="GO:0016192">
    <property type="term" value="P:vesicle-mediated transport"/>
    <property type="evidence" value="ECO:0007669"/>
    <property type="project" value="InterPro"/>
</dbReference>
<proteinExistence type="predicted"/>
<dbReference type="Proteomes" id="UP000694380">
    <property type="component" value="Unplaced"/>
</dbReference>
<dbReference type="GO" id="GO:0031085">
    <property type="term" value="C:BLOC-3 complex"/>
    <property type="evidence" value="ECO:0007669"/>
    <property type="project" value="TreeGrafter"/>
</dbReference>
<keyword evidence="4" id="KW-1185">Reference proteome</keyword>
<dbReference type="AlphaFoldDB" id="A0A8C3HDX3"/>
<evidence type="ECO:0000313" key="4">
    <source>
        <dbReference type="Proteomes" id="UP000694380"/>
    </source>
</evidence>
<evidence type="ECO:0000256" key="1">
    <source>
        <dbReference type="SAM" id="MobiDB-lite"/>
    </source>
</evidence>